<proteinExistence type="predicted"/>
<protein>
    <submittedName>
        <fullName evidence="2">Uncharacterized protein</fullName>
    </submittedName>
</protein>
<accession>A0ABV9MFT1</accession>
<evidence type="ECO:0000313" key="3">
    <source>
        <dbReference type="Proteomes" id="UP001595932"/>
    </source>
</evidence>
<comment type="caution">
    <text evidence="2">The sequence shown here is derived from an EMBL/GenBank/DDBJ whole genome shotgun (WGS) entry which is preliminary data.</text>
</comment>
<keyword evidence="1" id="KW-1133">Transmembrane helix</keyword>
<dbReference type="RefSeq" id="WP_377279168.1">
    <property type="nucleotide sequence ID" value="NZ_JBHSGL010000005.1"/>
</dbReference>
<gene>
    <name evidence="2" type="ORF">ACFO5U_11315</name>
</gene>
<keyword evidence="1" id="KW-0812">Transmembrane</keyword>
<keyword evidence="1" id="KW-0472">Membrane</keyword>
<feature type="transmembrane region" description="Helical" evidence="1">
    <location>
        <begin position="56"/>
        <end position="75"/>
    </location>
</feature>
<dbReference type="EMBL" id="JBHSGL010000005">
    <property type="protein sequence ID" value="MFC4713458.1"/>
    <property type="molecule type" value="Genomic_DNA"/>
</dbReference>
<sequence>MNNYKRFTSSSIPYFLAGILCLIAGFNGEALATAFSKPPSETSWFVSGNLIDTFTYVPLMIGGCLLVLGLGKSLFSSNPSRP</sequence>
<dbReference type="Proteomes" id="UP001595932">
    <property type="component" value="Unassembled WGS sequence"/>
</dbReference>
<keyword evidence="3" id="KW-1185">Reference proteome</keyword>
<organism evidence="2 3">
    <name type="scientific">Planococcus dechangensis</name>
    <dbReference type="NCBI Taxonomy" id="1176255"/>
    <lineage>
        <taxon>Bacteria</taxon>
        <taxon>Bacillati</taxon>
        <taxon>Bacillota</taxon>
        <taxon>Bacilli</taxon>
        <taxon>Bacillales</taxon>
        <taxon>Caryophanaceae</taxon>
        <taxon>Planococcus</taxon>
    </lineage>
</organism>
<evidence type="ECO:0000256" key="1">
    <source>
        <dbReference type="SAM" id="Phobius"/>
    </source>
</evidence>
<name>A0ABV9MFT1_9BACL</name>
<evidence type="ECO:0000313" key="2">
    <source>
        <dbReference type="EMBL" id="MFC4713458.1"/>
    </source>
</evidence>
<reference evidence="3" key="1">
    <citation type="journal article" date="2019" name="Int. J. Syst. Evol. Microbiol.">
        <title>The Global Catalogue of Microorganisms (GCM) 10K type strain sequencing project: providing services to taxonomists for standard genome sequencing and annotation.</title>
        <authorList>
            <consortium name="The Broad Institute Genomics Platform"/>
            <consortium name="The Broad Institute Genome Sequencing Center for Infectious Disease"/>
            <person name="Wu L."/>
            <person name="Ma J."/>
        </authorList>
    </citation>
    <scope>NUCLEOTIDE SEQUENCE [LARGE SCALE GENOMIC DNA]</scope>
    <source>
        <strain evidence="3">CGMCC 1.12151</strain>
    </source>
</reference>